<dbReference type="NCBIfam" id="TIGR01891">
    <property type="entry name" value="amidohydrolases"/>
    <property type="match status" value="1"/>
</dbReference>
<organism evidence="3 4">
    <name type="scientific">Nocardioides renjunii</name>
    <dbReference type="NCBI Taxonomy" id="3095075"/>
    <lineage>
        <taxon>Bacteria</taxon>
        <taxon>Bacillati</taxon>
        <taxon>Actinomycetota</taxon>
        <taxon>Actinomycetes</taxon>
        <taxon>Propionibacteriales</taxon>
        <taxon>Nocardioidaceae</taxon>
        <taxon>Nocardioides</taxon>
    </lineage>
</organism>
<dbReference type="Gene3D" id="3.40.630.10">
    <property type="entry name" value="Zn peptidases"/>
    <property type="match status" value="1"/>
</dbReference>
<evidence type="ECO:0000313" key="3">
    <source>
        <dbReference type="EMBL" id="MDZ5661661.1"/>
    </source>
</evidence>
<feature type="domain" description="Peptidase M20 dimerisation" evidence="2">
    <location>
        <begin position="223"/>
        <end position="313"/>
    </location>
</feature>
<dbReference type="InterPro" id="IPR036264">
    <property type="entry name" value="Bact_exopeptidase_dim_dom"/>
</dbReference>
<dbReference type="InterPro" id="IPR002933">
    <property type="entry name" value="Peptidase_M20"/>
</dbReference>
<dbReference type="Pfam" id="PF07687">
    <property type="entry name" value="M20_dimer"/>
    <property type="match status" value="1"/>
</dbReference>
<dbReference type="Pfam" id="PF01546">
    <property type="entry name" value="Peptidase_M20"/>
    <property type="match status" value="1"/>
</dbReference>
<dbReference type="InterPro" id="IPR017144">
    <property type="entry name" value="Xaa-Arg_dipeptidase"/>
</dbReference>
<dbReference type="SUPFAM" id="SSF55031">
    <property type="entry name" value="Bacterial exopeptidase dimerisation domain"/>
    <property type="match status" value="1"/>
</dbReference>
<dbReference type="CDD" id="cd05672">
    <property type="entry name" value="M20_ACY1L2-like"/>
    <property type="match status" value="1"/>
</dbReference>
<dbReference type="InterPro" id="IPR011650">
    <property type="entry name" value="Peptidase_M20_dimer"/>
</dbReference>
<dbReference type="InterPro" id="IPR017439">
    <property type="entry name" value="Amidohydrolase"/>
</dbReference>
<comment type="caution">
    <text evidence="3">The sequence shown here is derived from an EMBL/GenBank/DDBJ whole genome shotgun (WGS) entry which is preliminary data.</text>
</comment>
<dbReference type="SUPFAM" id="SSF53187">
    <property type="entry name" value="Zn-dependent exopeptidases"/>
    <property type="match status" value="1"/>
</dbReference>
<dbReference type="Proteomes" id="UP001291999">
    <property type="component" value="Unassembled WGS sequence"/>
</dbReference>
<dbReference type="Gene3D" id="3.30.70.360">
    <property type="match status" value="1"/>
</dbReference>
<dbReference type="PANTHER" id="PTHR30575">
    <property type="entry name" value="PEPTIDASE M20"/>
    <property type="match status" value="1"/>
</dbReference>
<reference evidence="3 4" key="1">
    <citation type="submission" date="2023-11" db="EMBL/GenBank/DDBJ databases">
        <title>Novel species in genus Nocardioides.</title>
        <authorList>
            <person name="Zhou H."/>
        </authorList>
    </citation>
    <scope>NUCLEOTIDE SEQUENCE [LARGE SCALE GENOMIC DNA]</scope>
    <source>
        <strain evidence="3 4">S-58</strain>
    </source>
</reference>
<proteinExistence type="predicted"/>
<feature type="region of interest" description="Disordered" evidence="1">
    <location>
        <begin position="1"/>
        <end position="25"/>
    </location>
</feature>
<evidence type="ECO:0000313" key="4">
    <source>
        <dbReference type="Proteomes" id="UP001291999"/>
    </source>
</evidence>
<evidence type="ECO:0000256" key="1">
    <source>
        <dbReference type="SAM" id="MobiDB-lite"/>
    </source>
</evidence>
<dbReference type="InterPro" id="IPR052030">
    <property type="entry name" value="Peptidase_M20/M20A_hydrolases"/>
</dbReference>
<evidence type="ECO:0000259" key="2">
    <source>
        <dbReference type="Pfam" id="PF07687"/>
    </source>
</evidence>
<dbReference type="RefSeq" id="WP_322423908.1">
    <property type="nucleotide sequence ID" value="NZ_JAXQPW010000002.1"/>
</dbReference>
<accession>A0ABU5K9U0</accession>
<keyword evidence="4" id="KW-1185">Reference proteome</keyword>
<sequence length="467" mass="48872">MSHPQDQSDPHSGATRRDLSTPTVPDGFLVAHLAEETRRRARSAHAPGATTAGADPDLLAALRDAVDDLGPVLLAASHDLSEHPEVSFEEHRSAAALADLVEGRGIEVVREAHGLPTALRAETGDPGGPTIAVLSEYDALPGIGHGCGHNVIATAGLGAFLALAAVGDRLPGRVVWLGTPAEEGGGGKEIMAGHGAFDGVDAALMVHPFTYDIADPLFLGRRQLRATFTGVTSHASAQPFMGRNALDAVNLMYTGVGLHRQQMPPTDRVHGVVTAGGERPNVIPEHAEMLFYLRSEHPEGLAVLSDRLADIARGAALMTGCGVTLAWDEAPAYLPVRGNGPLAAAWTTRYGERGRTVLPPEVVPRMFAGSTDFGNVSYRMPGVHAMVRITDADLSLHTREFAKAAVSAEADQVVLDSAWALAAVSADWLSDPELRRAAADDFEAAGGPVDVPSYFGPTSAAPAGGER</sequence>
<gene>
    <name evidence="3" type="ORF">SFC79_07805</name>
</gene>
<name>A0ABU5K9U0_9ACTN</name>
<dbReference type="EMBL" id="JAXQPW010000002">
    <property type="protein sequence ID" value="MDZ5661661.1"/>
    <property type="molecule type" value="Genomic_DNA"/>
</dbReference>
<dbReference type="PANTHER" id="PTHR30575:SF0">
    <property type="entry name" value="XAA-ARG DIPEPTIDASE"/>
    <property type="match status" value="1"/>
</dbReference>
<dbReference type="PIRSF" id="PIRSF037226">
    <property type="entry name" value="Amidohydrolase_ACY1L2_prd"/>
    <property type="match status" value="1"/>
</dbReference>
<protein>
    <submittedName>
        <fullName evidence="3">M20 family metallopeptidase</fullName>
    </submittedName>
</protein>